<keyword evidence="7 11" id="KW-0131">Cell cycle</keyword>
<evidence type="ECO:0000256" key="9">
    <source>
        <dbReference type="ARBA" id="ARBA00054094"/>
    </source>
</evidence>
<keyword evidence="5 11" id="KW-0498">Mitosis</keyword>
<evidence type="ECO:0000256" key="3">
    <source>
        <dbReference type="ARBA" id="ARBA00022454"/>
    </source>
</evidence>
<accession>A0A8C0N2W6</accession>
<dbReference type="FunFam" id="1.10.287.1880:FF:000001">
    <property type="entry name" value="Protein zwilch homolog"/>
    <property type="match status" value="1"/>
</dbReference>
<evidence type="ECO:0000256" key="7">
    <source>
        <dbReference type="ARBA" id="ARBA00023306"/>
    </source>
</evidence>
<dbReference type="Gene3D" id="1.10.287.1880">
    <property type="match status" value="1"/>
</dbReference>
<keyword evidence="6 11" id="KW-0995">Kinetochore</keyword>
<comment type="similarity">
    <text evidence="2 11">Belongs to the ZWILCH family.</text>
</comment>
<evidence type="ECO:0000256" key="11">
    <source>
        <dbReference type="RuleBase" id="RU369076"/>
    </source>
</evidence>
<dbReference type="PANTHER" id="PTHR15995:SF1">
    <property type="entry name" value="PROTEIN ZWILCH HOMOLOG"/>
    <property type="match status" value="1"/>
</dbReference>
<dbReference type="GO" id="GO:1990423">
    <property type="term" value="C:RZZ complex"/>
    <property type="evidence" value="ECO:0007669"/>
    <property type="project" value="UniProtKB-UniRule"/>
</dbReference>
<dbReference type="FunFam" id="1.20.58.730:FF:000001">
    <property type="entry name" value="Protein zwilch homolog"/>
    <property type="match status" value="1"/>
</dbReference>
<dbReference type="PANTHER" id="PTHR15995">
    <property type="entry name" value="PROTEIN ZWILCH HOMOLOG"/>
    <property type="match status" value="1"/>
</dbReference>
<organism evidence="12 13">
    <name type="scientific">Canis lupus familiaris</name>
    <name type="common">Dog</name>
    <name type="synonym">Canis familiaris</name>
    <dbReference type="NCBI Taxonomy" id="9615"/>
    <lineage>
        <taxon>Eukaryota</taxon>
        <taxon>Metazoa</taxon>
        <taxon>Chordata</taxon>
        <taxon>Craniata</taxon>
        <taxon>Vertebrata</taxon>
        <taxon>Euteleostomi</taxon>
        <taxon>Mammalia</taxon>
        <taxon>Eutheria</taxon>
        <taxon>Laurasiatheria</taxon>
        <taxon>Carnivora</taxon>
        <taxon>Caniformia</taxon>
        <taxon>Canidae</taxon>
        <taxon>Canis</taxon>
    </lineage>
</organism>
<dbReference type="Gene3D" id="1.20.58.730">
    <property type="match status" value="1"/>
</dbReference>
<dbReference type="Pfam" id="PF09817">
    <property type="entry name" value="Zwilch"/>
    <property type="match status" value="2"/>
</dbReference>
<evidence type="ECO:0000256" key="6">
    <source>
        <dbReference type="ARBA" id="ARBA00022838"/>
    </source>
</evidence>
<dbReference type="GO" id="GO:0034501">
    <property type="term" value="P:protein localization to kinetochore"/>
    <property type="evidence" value="ECO:0007669"/>
    <property type="project" value="UniProtKB-UniRule"/>
</dbReference>
<evidence type="ECO:0000256" key="5">
    <source>
        <dbReference type="ARBA" id="ARBA00022776"/>
    </source>
</evidence>
<sequence>MESCRDRKKKKSVLYNKILTLWGGAGNVVPARGSRPRTSASGAQFGLAAQDLQCEPAAMWPRVNRAAEEFYCRLLQEFDEEKKGIHNDPFIYEADVQVQLISKGQPNPLKNILDENDVVFIVEKLPLEKEETSHVEEPQCEETAISDLSTGENVGPLALPVGRASLLLLLLNLFTHTVGLPACSNYILITYWCTHLRLHNVPFYFFTGQLIGLYTMAHNPNMTHLKIHHPVTALPPLWVRCDSSDPEGTCWLGAELVTTNSIAGIVLYTVSCKADKTYSVNLEDLKSSHKKRHHLSIVTTRGFAQYELFKSTALDDTLAASQTTITLDISWSPVDEILQSPPLSSTATLNLKVESGEPRGPLNHLQRELKFLLVLADGLRTGVSEWPEPLEVKSAVELVQEFLNDLNKLDEFGDSTKKDTEIVKHDSAAVDRSIECLFTVRGDLDFAEQLWFKMSGSVVSYQDLVKCFTLIIQSLQRGDIQPWLHSGSNSLLSKLIHQSYHGTMDTVTLSGTIPVKMLLEIGLDKLKKDFISFFIGQELASLNHLEYFITPSVDIQEQVYRVQKLHHILEILVSCMLFIKPQHELLFALTQSCIKYYRQNPLDEQHVFQLPVRPAAVKNLYQSEKPQKWKVEISGGQKKVKTVWQLSDSAPVDHLSFHKPDVSELTLNGSLEERIFFTNLVTCSQVHFK</sequence>
<comment type="subunit">
    <text evidence="10">Component of the RZZ complex composed of KNTC1/ROD, ZW10 and ZWILCH; in the complex interacts directly with KNTC1/ROD.</text>
</comment>
<dbReference type="Gene3D" id="2.20.25.230">
    <property type="match status" value="1"/>
</dbReference>
<keyword evidence="4 11" id="KW-0132">Cell division</keyword>
<evidence type="ECO:0000256" key="2">
    <source>
        <dbReference type="ARBA" id="ARBA00009062"/>
    </source>
</evidence>
<reference evidence="12" key="2">
    <citation type="submission" date="2025-08" db="UniProtKB">
        <authorList>
            <consortium name="Ensembl"/>
        </authorList>
    </citation>
    <scope>IDENTIFICATION</scope>
</reference>
<evidence type="ECO:0000313" key="13">
    <source>
        <dbReference type="Proteomes" id="UP000694429"/>
    </source>
</evidence>
<protein>
    <recommendedName>
        <fullName evidence="11">Protein zwilch</fullName>
    </recommendedName>
</protein>
<dbReference type="InterPro" id="IPR018630">
    <property type="entry name" value="Zwilch"/>
</dbReference>
<keyword evidence="3 11" id="KW-0158">Chromosome</keyword>
<name>A0A8C0N2W6_CANLF</name>
<dbReference type="Gene3D" id="6.10.140.520">
    <property type="match status" value="1"/>
</dbReference>
<comment type="function">
    <text evidence="9 11">Essential component of the mitotic checkpoint, which prevents cells from prematurely exiting mitosis. Required for the assembly of the dynein-dynactin and MAD1-MAD2 complexes onto kinetochores. Its function related to the spindle assembly machinery is proposed to depend on its association in the mitotic RZZ complex.</text>
</comment>
<evidence type="ECO:0000313" key="12">
    <source>
        <dbReference type="Ensembl" id="ENSCAFP00030020772.1"/>
    </source>
</evidence>
<comment type="subcellular location">
    <subcellularLocation>
        <location evidence="1 11">Chromosome</location>
        <location evidence="1 11">Centromere</location>
        <location evidence="1 11">Kinetochore</location>
    </subcellularLocation>
</comment>
<dbReference type="Ensembl" id="ENSCAFT00030023834.1">
    <property type="protein sequence ID" value="ENSCAFP00030020772.1"/>
    <property type="gene ID" value="ENSCAFG00030012869.1"/>
</dbReference>
<evidence type="ECO:0000256" key="10">
    <source>
        <dbReference type="ARBA" id="ARBA00063486"/>
    </source>
</evidence>
<evidence type="ECO:0000256" key="4">
    <source>
        <dbReference type="ARBA" id="ARBA00022618"/>
    </source>
</evidence>
<keyword evidence="8 11" id="KW-0137">Centromere</keyword>
<dbReference type="AlphaFoldDB" id="A0A8C0N2W6"/>
<dbReference type="Gene3D" id="6.20.270.10">
    <property type="match status" value="1"/>
</dbReference>
<dbReference type="FunFam" id="2.20.25.230:FF:000001">
    <property type="entry name" value="protein zwilch homolog isoform X1"/>
    <property type="match status" value="1"/>
</dbReference>
<reference evidence="12" key="1">
    <citation type="submission" date="2019-03" db="EMBL/GenBank/DDBJ databases">
        <authorList>
            <person name="Warren W.C."/>
            <person name="Johnson G.S."/>
        </authorList>
    </citation>
    <scope>NUCLEOTIDE SEQUENCE [LARGE SCALE GENOMIC DNA]</scope>
    <source>
        <strain evidence="12">Basenji</strain>
    </source>
</reference>
<evidence type="ECO:0000256" key="8">
    <source>
        <dbReference type="ARBA" id="ARBA00023328"/>
    </source>
</evidence>
<dbReference type="Proteomes" id="UP000694429">
    <property type="component" value="Chromosome 30"/>
</dbReference>
<dbReference type="GO" id="GO:0051301">
    <property type="term" value="P:cell division"/>
    <property type="evidence" value="ECO:0007669"/>
    <property type="project" value="UniProtKB-UniRule"/>
</dbReference>
<proteinExistence type="inferred from homology"/>
<dbReference type="GO" id="GO:0007094">
    <property type="term" value="P:mitotic spindle assembly checkpoint signaling"/>
    <property type="evidence" value="ECO:0007669"/>
    <property type="project" value="UniProtKB-UniRule"/>
</dbReference>
<evidence type="ECO:0000256" key="1">
    <source>
        <dbReference type="ARBA" id="ARBA00004629"/>
    </source>
</evidence>